<dbReference type="EMBL" id="HBIK01018881">
    <property type="protein sequence ID" value="CAE0384008.1"/>
    <property type="molecule type" value="Transcribed_RNA"/>
</dbReference>
<evidence type="ECO:0000313" key="2">
    <source>
        <dbReference type="EMBL" id="CAE0384008.1"/>
    </source>
</evidence>
<feature type="compositionally biased region" description="Basic and acidic residues" evidence="1">
    <location>
        <begin position="115"/>
        <end position="158"/>
    </location>
</feature>
<sequence>MDHSVIAEGELQKALTSKFEELKIALIDKAKAGVLSKDQIKSIMTFMKSGYFKHFRLIDFVLRNRQQSTWKQIKLFHNSTLSAPCLDDAKEIIDQPLQVEGEGQDIDAEGEEDIDPNKDPLDGLDNRLDKVDLNDEEKSKVKEELENYNKEANAKAVD</sequence>
<proteinExistence type="predicted"/>
<organism evidence="2">
    <name type="scientific">Euplotes crassus</name>
    <dbReference type="NCBI Taxonomy" id="5936"/>
    <lineage>
        <taxon>Eukaryota</taxon>
        <taxon>Sar</taxon>
        <taxon>Alveolata</taxon>
        <taxon>Ciliophora</taxon>
        <taxon>Intramacronucleata</taxon>
        <taxon>Spirotrichea</taxon>
        <taxon>Hypotrichia</taxon>
        <taxon>Euplotida</taxon>
        <taxon>Euplotidae</taxon>
        <taxon>Moneuplotes</taxon>
    </lineage>
</organism>
<evidence type="ECO:0000256" key="1">
    <source>
        <dbReference type="SAM" id="MobiDB-lite"/>
    </source>
</evidence>
<dbReference type="InterPro" id="IPR032727">
    <property type="entry name" value="CLAMP"/>
</dbReference>
<feature type="region of interest" description="Disordered" evidence="1">
    <location>
        <begin position="97"/>
        <end position="158"/>
    </location>
</feature>
<protein>
    <submittedName>
        <fullName evidence="2">Uncharacterized protein</fullName>
    </submittedName>
</protein>
<name>A0A7S3KH06_EUPCR</name>
<reference evidence="2" key="1">
    <citation type="submission" date="2021-01" db="EMBL/GenBank/DDBJ databases">
        <authorList>
            <person name="Corre E."/>
            <person name="Pelletier E."/>
            <person name="Niang G."/>
            <person name="Scheremetjew M."/>
            <person name="Finn R."/>
            <person name="Kale V."/>
            <person name="Holt S."/>
            <person name="Cochrane G."/>
            <person name="Meng A."/>
            <person name="Brown T."/>
            <person name="Cohen L."/>
        </authorList>
    </citation>
    <scope>NUCLEOTIDE SEQUENCE</scope>
    <source>
        <strain evidence="2">CT5</strain>
    </source>
</reference>
<feature type="compositionally biased region" description="Acidic residues" evidence="1">
    <location>
        <begin position="102"/>
        <end position="114"/>
    </location>
</feature>
<dbReference type="AlphaFoldDB" id="A0A7S3KH06"/>
<accession>A0A7S3KH06</accession>
<dbReference type="Pfam" id="PF14769">
    <property type="entry name" value="CLAMP"/>
    <property type="match status" value="1"/>
</dbReference>
<gene>
    <name evidence="2" type="ORF">ECRA1380_LOCUS8971</name>
</gene>